<evidence type="ECO:0000313" key="2">
    <source>
        <dbReference type="EMBL" id="TVU07249.1"/>
    </source>
</evidence>
<dbReference type="EMBL" id="RWGY01000045">
    <property type="protein sequence ID" value="TVU07249.1"/>
    <property type="molecule type" value="Genomic_DNA"/>
</dbReference>
<feature type="non-terminal residue" evidence="2">
    <location>
        <position position="1"/>
    </location>
</feature>
<feature type="compositionally biased region" description="Basic and acidic residues" evidence="1">
    <location>
        <begin position="45"/>
        <end position="60"/>
    </location>
</feature>
<comment type="caution">
    <text evidence="2">The sequence shown here is derived from an EMBL/GenBank/DDBJ whole genome shotgun (WGS) entry which is preliminary data.</text>
</comment>
<dbReference type="Proteomes" id="UP000324897">
    <property type="component" value="Unassembled WGS sequence"/>
</dbReference>
<protein>
    <submittedName>
        <fullName evidence="2">Uncharacterized protein</fullName>
    </submittedName>
</protein>
<dbReference type="Gramene" id="TVU07249">
    <property type="protein sequence ID" value="TVU07249"/>
    <property type="gene ID" value="EJB05_47296"/>
</dbReference>
<organism evidence="2 3">
    <name type="scientific">Eragrostis curvula</name>
    <name type="common">weeping love grass</name>
    <dbReference type="NCBI Taxonomy" id="38414"/>
    <lineage>
        <taxon>Eukaryota</taxon>
        <taxon>Viridiplantae</taxon>
        <taxon>Streptophyta</taxon>
        <taxon>Embryophyta</taxon>
        <taxon>Tracheophyta</taxon>
        <taxon>Spermatophyta</taxon>
        <taxon>Magnoliopsida</taxon>
        <taxon>Liliopsida</taxon>
        <taxon>Poales</taxon>
        <taxon>Poaceae</taxon>
        <taxon>PACMAD clade</taxon>
        <taxon>Chloridoideae</taxon>
        <taxon>Eragrostideae</taxon>
        <taxon>Eragrostidinae</taxon>
        <taxon>Eragrostis</taxon>
    </lineage>
</organism>
<reference evidence="2 3" key="1">
    <citation type="journal article" date="2019" name="Sci. Rep.">
        <title>A high-quality genome of Eragrostis curvula grass provides insights into Poaceae evolution and supports new strategies to enhance forage quality.</title>
        <authorList>
            <person name="Carballo J."/>
            <person name="Santos B.A.C.M."/>
            <person name="Zappacosta D."/>
            <person name="Garbus I."/>
            <person name="Selva J.P."/>
            <person name="Gallo C.A."/>
            <person name="Diaz A."/>
            <person name="Albertini E."/>
            <person name="Caccamo M."/>
            <person name="Echenique V."/>
        </authorList>
    </citation>
    <scope>NUCLEOTIDE SEQUENCE [LARGE SCALE GENOMIC DNA]</scope>
    <source>
        <strain evidence="3">cv. Victoria</strain>
        <tissue evidence="2">Leaf</tissue>
    </source>
</reference>
<gene>
    <name evidence="2" type="ORF">EJB05_47296</name>
</gene>
<evidence type="ECO:0000256" key="1">
    <source>
        <dbReference type="SAM" id="MobiDB-lite"/>
    </source>
</evidence>
<accession>A0A5J9T7C3</accession>
<proteinExistence type="predicted"/>
<name>A0A5J9T7C3_9POAL</name>
<dbReference type="AlphaFoldDB" id="A0A5J9T7C3"/>
<feature type="region of interest" description="Disordered" evidence="1">
    <location>
        <begin position="39"/>
        <end position="60"/>
    </location>
</feature>
<sequence>MDSDRVLILDGYRAGERVDVLMRRPSHFGAMVQEYASRSSLAHRQSMDEGSRVSLDEPIE</sequence>
<keyword evidence="3" id="KW-1185">Reference proteome</keyword>
<evidence type="ECO:0000313" key="3">
    <source>
        <dbReference type="Proteomes" id="UP000324897"/>
    </source>
</evidence>